<dbReference type="InterPro" id="IPR027417">
    <property type="entry name" value="P-loop_NTPase"/>
</dbReference>
<dbReference type="Proteomes" id="UP001209878">
    <property type="component" value="Unassembled WGS sequence"/>
</dbReference>
<keyword evidence="15" id="KW-1185">Reference proteome</keyword>
<dbReference type="InterPro" id="IPR047149">
    <property type="entry name" value="KIF11-like"/>
</dbReference>
<sequence length="2276" mass="260473">MSDEEMEFEDALTDQDDEEENKDPRKNLLADLDPTPMIHKFISHQPDKEHMKIYLRVRPFSTHEVISGENQGCMEIESDYSLLAHAPQCSHTYKNSTHGTSKHTHKFSFSRIYDETTSQKEFFDDCMLSTVKDFIDGQNCLIFTYGVTNSGKTYTIQGTAVEAGILPRSLDVLFNSIQGRQWENMALKPAMFCGVTKLSPTQEQRQHQIKDAVLRLADDLDVTQAWDTNETINTSKTTINSTMSEDSLMLQTSSESLVVVNGDCHDTDELPSMLAAAERRVREETAVDVKQQGNIKFSVWVSFGEIYNEYIYDLLDPVSRKKNARRPTMQLREDKNGMPYIKGLKQIHSSSADEAYKLLMIGQSNLRVACTNLNHNSSRSHCIFTLKLVRVYDKKDPRMARISMLSFCDLAGAERSSKTQTTGERMKEAGNINTSLLALSRCMTNLRYNQINKEHPRIVPFRESKLTRLFQSYFSGKGRAAMIVNVNQCASMFDETLHALKYSAIAKQVIITQEPERSAFKRPAPVPLAPAPPTPKRCRHTIEWATPGTTVQAPWCRHHGAGMMRYWLLIPGTMVQAPWCKYDEVLVVDSRHHGVSMMRYWLLIPGTMVHHGAGMMRYWLLIPGTTLHHGAGTMVQAMMEEVALPANEPLPEEDEFEEEDEEDGSPKVQGLLQIIEELKQQLMESHTKLMSMELQIREEVCQEMAQQLVEIEQSLTEHHKMDKALAEEKADKRLELLKASFQSRTRRVDNLEDDDEYVPSVLLHAEQVKVENLEKTVEQLKKQLTTATGQSSHHGNDTDSTPRAVVDDLTLENTRLKTELAALQEKFQDSLDVVQGVVELQHVMEESQLEVESAGKKLLKRDDQLRKLQTRLTESEAERAREHKELLAAEDELKRLQEQFDSQRPGSSSVMECSACVERVQQITELTAKWESSACQETKMTQLVDLLQCDSDEHRQQMEQLQGVVETATRANTEKDEQIAQLHRSLSELQAELKTVKAKSRGANTEMGVVEEQLNQRLRELTEELKEQGEHVRKIETETKQLTDKLSTERKAGKEREEKLLASEKEVTRLTKVASEFEVTVASKGVEIAALTESMHQANDTIRSRVLEAAELSKQLREEQETRMKLQQQVCALQKETDDYMVRVNEQAEQIGVLKERSGKKQNSVVTSLNVKVTALEKQLSERQEEMTALEEQMAEKDEGLSCAQAKGKMLSERVRVLEKQLDMQKATDDTLKSETELGTLKQQVCSLETKLNDAEYKHQMSCRQLRREKSQLEKLLRETEAALSEANNQIEEADFRSQESSINAEQSYSKQVTDAEKKVQQVTEAMRDLETCLHSSKSAEERLCKEVETLKERCRHLQAAVYKSEDDDRQDGLTEELQHCRKELNDAEKQRTSFAELVEKLNAELSVSENHGKVQQKLLAEKEAEVQALENELANLKESHAALEVSVSLKMNEISEIRTEVETVTEKCSQLENSLKENESRMSAMAAECKLTEREIVTKHQEETSKMEARLAELDATVAQLEQTHTDLKRLADEKDAQICELQTELATLRANLEKMSENEARISDMSTDMTAMQKLVMEKDVAIQQLEAKLRSSEEEFDGKKADQEKRVSDMEQDLGEARKRVEEVEASLREKEEELMSLRRDQDAATAELVKSLSDLKTAAKDLEDEMKRVRQEKVDLEEEHRKEVGGLREELAEKGDVEELRERVDALRVKSSDLEAEVARRETSIENYSKQLVASKRETELLSEQLKQSEARESRLRSQIQQSSTRVEEQNERFKSLEKQVLTLRDECDQHEREAKDAARVRSKSNEELEQLRARLTEQKEQLEELRGTLRREKSSLQEQLDTAREALEKKEQKLRTRNKCVTELMEKLDAERNGFEVALKDAKLNEKIIQQLKEALNEQEATMQTQDVVIRNHEYEVTSLTKELSDQQTLVKTLQSKLQTLESRLTEADKNIVKLHDQVQATEKKKVQELAGKAQNALFRILVAELSDQQTLVKTLQSKLQTLESRLTEADKNIVKLHDQVQATEKKKVQELAKWREERDKLVGGLENILKQKDVRISELETQAQPPKAVSRHEQDMVNGLRAKDAIISDLKEQNMHLQQRLTDPQPQETKKEPSSRRVTRGRPKKRLSSIALEEATVAPSRKKRSSRVQSTRKSHHKGVENADPHEMVIKEECIDLDHAPTPKRHHTARTALNNSTNIGEDRMPEFMSPTVTPPHSERTVTVTSTCKKRMHRLRSAIPEPYMEQPSMMEVLEKVESPHVIVTRRLRSRRK</sequence>
<evidence type="ECO:0000256" key="8">
    <source>
        <dbReference type="ARBA" id="ARBA00023175"/>
    </source>
</evidence>
<keyword evidence="3" id="KW-0597">Phosphoprotein</keyword>
<feature type="region of interest" description="Disordered" evidence="12">
    <location>
        <begin position="1"/>
        <end position="30"/>
    </location>
</feature>
<dbReference type="Pfam" id="PF00225">
    <property type="entry name" value="Kinesin"/>
    <property type="match status" value="1"/>
</dbReference>
<feature type="compositionally biased region" description="Basic residues" evidence="12">
    <location>
        <begin position="2123"/>
        <end position="2133"/>
    </location>
</feature>
<dbReference type="GO" id="GO:0090307">
    <property type="term" value="P:mitotic spindle assembly"/>
    <property type="evidence" value="ECO:0007669"/>
    <property type="project" value="TreeGrafter"/>
</dbReference>
<evidence type="ECO:0000256" key="6">
    <source>
        <dbReference type="ARBA" id="ARBA00022840"/>
    </source>
</evidence>
<organism evidence="14 15">
    <name type="scientific">Ridgeia piscesae</name>
    <name type="common">Tubeworm</name>
    <dbReference type="NCBI Taxonomy" id="27915"/>
    <lineage>
        <taxon>Eukaryota</taxon>
        <taxon>Metazoa</taxon>
        <taxon>Spiralia</taxon>
        <taxon>Lophotrochozoa</taxon>
        <taxon>Annelida</taxon>
        <taxon>Polychaeta</taxon>
        <taxon>Sedentaria</taxon>
        <taxon>Canalipalpata</taxon>
        <taxon>Sabellida</taxon>
        <taxon>Siboglinidae</taxon>
        <taxon>Ridgeia</taxon>
    </lineage>
</organism>
<dbReference type="GO" id="GO:0005634">
    <property type="term" value="C:nucleus"/>
    <property type="evidence" value="ECO:0007669"/>
    <property type="project" value="TreeGrafter"/>
</dbReference>
<dbReference type="SMART" id="SM00129">
    <property type="entry name" value="KISc"/>
    <property type="match status" value="1"/>
</dbReference>
<reference evidence="14" key="1">
    <citation type="journal article" date="2023" name="Mol. Biol. Evol.">
        <title>Third-Generation Sequencing Reveals the Adaptive Role of the Epigenome in Three Deep-Sea Polychaetes.</title>
        <authorList>
            <person name="Perez M."/>
            <person name="Aroh O."/>
            <person name="Sun Y."/>
            <person name="Lan Y."/>
            <person name="Juniper S.K."/>
            <person name="Young C.R."/>
            <person name="Angers B."/>
            <person name="Qian P.Y."/>
        </authorList>
    </citation>
    <scope>NUCLEOTIDE SEQUENCE</scope>
    <source>
        <strain evidence="14">R07B-5</strain>
    </source>
</reference>
<evidence type="ECO:0000313" key="15">
    <source>
        <dbReference type="Proteomes" id="UP001209878"/>
    </source>
</evidence>
<feature type="compositionally biased region" description="Basic residues" evidence="12">
    <location>
        <begin position="2146"/>
        <end position="2162"/>
    </location>
</feature>
<dbReference type="GO" id="GO:0051231">
    <property type="term" value="P:spindle elongation"/>
    <property type="evidence" value="ECO:0007669"/>
    <property type="project" value="TreeGrafter"/>
</dbReference>
<keyword evidence="8 10" id="KW-0505">Motor protein</keyword>
<evidence type="ECO:0000256" key="3">
    <source>
        <dbReference type="ARBA" id="ARBA00022553"/>
    </source>
</evidence>
<dbReference type="Gene3D" id="1.20.5.1700">
    <property type="match status" value="1"/>
</dbReference>
<dbReference type="GO" id="GO:0005876">
    <property type="term" value="C:spindle microtubule"/>
    <property type="evidence" value="ECO:0007669"/>
    <property type="project" value="TreeGrafter"/>
</dbReference>
<evidence type="ECO:0000313" key="14">
    <source>
        <dbReference type="EMBL" id="KAK2176885.1"/>
    </source>
</evidence>
<evidence type="ECO:0000259" key="13">
    <source>
        <dbReference type="PROSITE" id="PS50067"/>
    </source>
</evidence>
<dbReference type="InterPro" id="IPR036961">
    <property type="entry name" value="Kinesin_motor_dom_sf"/>
</dbReference>
<feature type="coiled-coil region" evidence="11">
    <location>
        <begin position="1166"/>
        <end position="1200"/>
    </location>
</feature>
<dbReference type="PROSITE" id="PS00411">
    <property type="entry name" value="KINESIN_MOTOR_1"/>
    <property type="match status" value="1"/>
</dbReference>
<comment type="subcellular location">
    <subcellularLocation>
        <location evidence="1">Cytoplasm</location>
        <location evidence="1">Cytoskeleton</location>
        <location evidence="1">Spindle</location>
    </subcellularLocation>
</comment>
<dbReference type="GO" id="GO:0008017">
    <property type="term" value="F:microtubule binding"/>
    <property type="evidence" value="ECO:0007669"/>
    <property type="project" value="InterPro"/>
</dbReference>
<evidence type="ECO:0000256" key="2">
    <source>
        <dbReference type="ARBA" id="ARBA00022490"/>
    </source>
</evidence>
<name>A0AAD9KT83_RIDPI</name>
<keyword evidence="6 10" id="KW-0067">ATP-binding</keyword>
<dbReference type="GO" id="GO:0072686">
    <property type="term" value="C:mitotic spindle"/>
    <property type="evidence" value="ECO:0007669"/>
    <property type="project" value="TreeGrafter"/>
</dbReference>
<evidence type="ECO:0000256" key="5">
    <source>
        <dbReference type="ARBA" id="ARBA00022741"/>
    </source>
</evidence>
<feature type="coiled-coil region" evidence="11">
    <location>
        <begin position="1263"/>
        <end position="1539"/>
    </location>
</feature>
<dbReference type="GO" id="GO:0008574">
    <property type="term" value="F:plus-end-directed microtubule motor activity"/>
    <property type="evidence" value="ECO:0007669"/>
    <property type="project" value="TreeGrafter"/>
</dbReference>
<keyword evidence="4" id="KW-0493">Microtubule</keyword>
<dbReference type="GO" id="GO:0007018">
    <property type="term" value="P:microtubule-based movement"/>
    <property type="evidence" value="ECO:0007669"/>
    <property type="project" value="InterPro"/>
</dbReference>
<feature type="region of interest" description="Disordered" evidence="12">
    <location>
        <begin position="2104"/>
        <end position="2171"/>
    </location>
</feature>
<dbReference type="GO" id="GO:0005524">
    <property type="term" value="F:ATP binding"/>
    <property type="evidence" value="ECO:0007669"/>
    <property type="project" value="UniProtKB-UniRule"/>
</dbReference>
<feature type="coiled-coil region" evidence="11">
    <location>
        <begin position="865"/>
        <end position="899"/>
    </location>
</feature>
<evidence type="ECO:0000256" key="11">
    <source>
        <dbReference type="SAM" id="Coils"/>
    </source>
</evidence>
<keyword evidence="5 10" id="KW-0547">Nucleotide-binding</keyword>
<feature type="coiled-coil region" evidence="11">
    <location>
        <begin position="951"/>
        <end position="1038"/>
    </location>
</feature>
<dbReference type="Gene3D" id="1.10.287.1490">
    <property type="match status" value="2"/>
</dbReference>
<dbReference type="InterPro" id="IPR019821">
    <property type="entry name" value="Kinesin_motor_CS"/>
</dbReference>
<feature type="region of interest" description="Disordered" evidence="12">
    <location>
        <begin position="783"/>
        <end position="804"/>
    </location>
</feature>
<gene>
    <name evidence="14" type="ORF">NP493_634g01015</name>
</gene>
<dbReference type="Gene3D" id="3.40.850.10">
    <property type="entry name" value="Kinesin motor domain"/>
    <property type="match status" value="2"/>
</dbReference>
<evidence type="ECO:0000256" key="12">
    <source>
        <dbReference type="SAM" id="MobiDB-lite"/>
    </source>
</evidence>
<feature type="domain" description="Kinesin motor" evidence="13">
    <location>
        <begin position="50"/>
        <end position="509"/>
    </location>
</feature>
<dbReference type="PANTHER" id="PTHR47970:SF29">
    <property type="entry name" value="KINESIN FAMILY MEMBER 20B"/>
    <property type="match status" value="1"/>
</dbReference>
<feature type="compositionally biased region" description="Polar residues" evidence="12">
    <location>
        <begin position="783"/>
        <end position="801"/>
    </location>
</feature>
<dbReference type="SUPFAM" id="SSF52540">
    <property type="entry name" value="P-loop containing nucleoside triphosphate hydrolases"/>
    <property type="match status" value="1"/>
</dbReference>
<keyword evidence="2" id="KW-0963">Cytoplasm</keyword>
<evidence type="ECO:0000256" key="9">
    <source>
        <dbReference type="ARBA" id="ARBA00023212"/>
    </source>
</evidence>
<keyword evidence="9" id="KW-0206">Cytoskeleton</keyword>
<dbReference type="InterPro" id="IPR001752">
    <property type="entry name" value="Kinesin_motor_dom"/>
</dbReference>
<dbReference type="PRINTS" id="PR00380">
    <property type="entry name" value="KINESINHEAVY"/>
</dbReference>
<dbReference type="PANTHER" id="PTHR47970">
    <property type="entry name" value="KINESIN-LIKE PROTEIN KIF11"/>
    <property type="match status" value="1"/>
</dbReference>
<comment type="caution">
    <text evidence="14">The sequence shown here is derived from an EMBL/GenBank/DDBJ whole genome shotgun (WGS) entry which is preliminary data.</text>
</comment>
<evidence type="ECO:0000256" key="10">
    <source>
        <dbReference type="PROSITE-ProRule" id="PRU00283"/>
    </source>
</evidence>
<evidence type="ECO:0000256" key="7">
    <source>
        <dbReference type="ARBA" id="ARBA00023054"/>
    </source>
</evidence>
<feature type="region of interest" description="Disordered" evidence="12">
    <location>
        <begin position="2202"/>
        <end position="2223"/>
    </location>
</feature>
<feature type="compositionally biased region" description="Acidic residues" evidence="12">
    <location>
        <begin position="1"/>
        <end position="21"/>
    </location>
</feature>
<protein>
    <recommendedName>
        <fullName evidence="13">Kinesin motor domain-containing protein</fullName>
    </recommendedName>
</protein>
<feature type="region of interest" description="Disordered" evidence="12">
    <location>
        <begin position="1594"/>
        <end position="1622"/>
    </location>
</feature>
<comment type="similarity">
    <text evidence="10">Belongs to the TRAFAC class myosin-kinesin ATPase superfamily. Kinesin family.</text>
</comment>
<feature type="binding site" evidence="10">
    <location>
        <begin position="146"/>
        <end position="153"/>
    </location>
    <ligand>
        <name>ATP</name>
        <dbReference type="ChEBI" id="CHEBI:30616"/>
    </ligand>
</feature>
<proteinExistence type="inferred from homology"/>
<accession>A0AAD9KT83</accession>
<dbReference type="EMBL" id="JAODUO010000633">
    <property type="protein sequence ID" value="KAK2176885.1"/>
    <property type="molecule type" value="Genomic_DNA"/>
</dbReference>
<feature type="compositionally biased region" description="Polar residues" evidence="12">
    <location>
        <begin position="2104"/>
        <end position="2113"/>
    </location>
</feature>
<evidence type="ECO:0000256" key="4">
    <source>
        <dbReference type="ARBA" id="ARBA00022701"/>
    </source>
</evidence>
<keyword evidence="7 11" id="KW-0175">Coiled coil</keyword>
<dbReference type="PROSITE" id="PS50067">
    <property type="entry name" value="KINESIN_MOTOR_2"/>
    <property type="match status" value="1"/>
</dbReference>
<evidence type="ECO:0000256" key="1">
    <source>
        <dbReference type="ARBA" id="ARBA00004186"/>
    </source>
</evidence>